<reference evidence="2 3" key="1">
    <citation type="journal article" date="2016" name="Environ. Microbiol.">
        <title>Genomic resolution of a cold subsurface aquifer community provides metabolic insights for novel microbes adapted to high CO concentrations.</title>
        <authorList>
            <person name="Probst A.J."/>
            <person name="Castelle C.J."/>
            <person name="Singh A."/>
            <person name="Brown C.T."/>
            <person name="Anantharaman K."/>
            <person name="Sharon I."/>
            <person name="Hug L.A."/>
            <person name="Burstein D."/>
            <person name="Emerson J.B."/>
            <person name="Thomas B.C."/>
            <person name="Banfield J.F."/>
        </authorList>
    </citation>
    <scope>NUCLEOTIDE SEQUENCE [LARGE SCALE GENOMIC DNA]</scope>
    <source>
        <strain evidence="2">CG1_02_44_10</strain>
    </source>
</reference>
<proteinExistence type="inferred from homology"/>
<dbReference type="Pfam" id="PF02686">
    <property type="entry name" value="GatC"/>
    <property type="match status" value="1"/>
</dbReference>
<evidence type="ECO:0000256" key="1">
    <source>
        <dbReference type="HAMAP-Rule" id="MF_00122"/>
    </source>
</evidence>
<comment type="catalytic activity">
    <reaction evidence="1">
        <text>L-aspartyl-tRNA(Asn) + L-glutamine + ATP + H2O = L-asparaginyl-tRNA(Asn) + L-glutamate + ADP + phosphate + 2 H(+)</text>
        <dbReference type="Rhea" id="RHEA:14513"/>
        <dbReference type="Rhea" id="RHEA-COMP:9674"/>
        <dbReference type="Rhea" id="RHEA-COMP:9677"/>
        <dbReference type="ChEBI" id="CHEBI:15377"/>
        <dbReference type="ChEBI" id="CHEBI:15378"/>
        <dbReference type="ChEBI" id="CHEBI:29985"/>
        <dbReference type="ChEBI" id="CHEBI:30616"/>
        <dbReference type="ChEBI" id="CHEBI:43474"/>
        <dbReference type="ChEBI" id="CHEBI:58359"/>
        <dbReference type="ChEBI" id="CHEBI:78515"/>
        <dbReference type="ChEBI" id="CHEBI:78516"/>
        <dbReference type="ChEBI" id="CHEBI:456216"/>
    </reaction>
</comment>
<keyword evidence="1" id="KW-0067">ATP-binding</keyword>
<dbReference type="InterPro" id="IPR036113">
    <property type="entry name" value="Asp/Glu-ADT_sf_sub_c"/>
</dbReference>
<dbReference type="PANTHER" id="PTHR15004:SF0">
    <property type="entry name" value="GLUTAMYL-TRNA(GLN) AMIDOTRANSFERASE SUBUNIT C, MITOCHONDRIAL"/>
    <property type="match status" value="1"/>
</dbReference>
<dbReference type="NCBIfam" id="TIGR00135">
    <property type="entry name" value="gatC"/>
    <property type="match status" value="1"/>
</dbReference>
<dbReference type="Proteomes" id="UP000182345">
    <property type="component" value="Unassembled WGS sequence"/>
</dbReference>
<dbReference type="AlphaFoldDB" id="A0A1J4RYJ2"/>
<organism evidence="2 3">
    <name type="scientific">Candidatus Collierbacteria bacterium CG1_02_44_10</name>
    <dbReference type="NCBI Taxonomy" id="1805087"/>
    <lineage>
        <taxon>Bacteria</taxon>
        <taxon>Candidatus Collieribacteriota</taxon>
    </lineage>
</organism>
<evidence type="ECO:0000313" key="2">
    <source>
        <dbReference type="EMBL" id="OIN91093.1"/>
    </source>
</evidence>
<dbReference type="GO" id="GO:0070681">
    <property type="term" value="P:glutaminyl-tRNAGln biosynthesis via transamidation"/>
    <property type="evidence" value="ECO:0007669"/>
    <property type="project" value="TreeGrafter"/>
</dbReference>
<keyword evidence="1" id="KW-0436">Ligase</keyword>
<dbReference type="GO" id="GO:0050567">
    <property type="term" value="F:glutaminyl-tRNA synthase (glutamine-hydrolyzing) activity"/>
    <property type="evidence" value="ECO:0007669"/>
    <property type="project" value="UniProtKB-UniRule"/>
</dbReference>
<sequence>MHKVTILPEEVKKIAKLANLKLQPVEVNLFAEQFTQTVDIINQLNEVDTSAVAATYQVTGLVNVTREDIVDTARVLPQTVALSGAKLTSNGFFVVPRIIDTEETESVI</sequence>
<gene>
    <name evidence="1" type="primary">gatC</name>
    <name evidence="2" type="ORF">AUJ42_02285</name>
</gene>
<accession>A0A1J4RYJ2</accession>
<comment type="function">
    <text evidence="1">Allows the formation of correctly charged Asn-tRNA(Asn) or Gln-tRNA(Gln) through the transamidation of misacylated Asp-tRNA(Asn) or Glu-tRNA(Gln) in organisms which lack either or both of asparaginyl-tRNA or glutaminyl-tRNA synthetases. The reaction takes place in the presence of glutamine and ATP through an activated phospho-Asp-tRNA(Asn) or phospho-Glu-tRNA(Gln).</text>
</comment>
<comment type="catalytic activity">
    <reaction evidence="1">
        <text>L-glutamyl-tRNA(Gln) + L-glutamine + ATP + H2O = L-glutaminyl-tRNA(Gln) + L-glutamate + ADP + phosphate + H(+)</text>
        <dbReference type="Rhea" id="RHEA:17521"/>
        <dbReference type="Rhea" id="RHEA-COMP:9681"/>
        <dbReference type="Rhea" id="RHEA-COMP:9684"/>
        <dbReference type="ChEBI" id="CHEBI:15377"/>
        <dbReference type="ChEBI" id="CHEBI:15378"/>
        <dbReference type="ChEBI" id="CHEBI:29985"/>
        <dbReference type="ChEBI" id="CHEBI:30616"/>
        <dbReference type="ChEBI" id="CHEBI:43474"/>
        <dbReference type="ChEBI" id="CHEBI:58359"/>
        <dbReference type="ChEBI" id="CHEBI:78520"/>
        <dbReference type="ChEBI" id="CHEBI:78521"/>
        <dbReference type="ChEBI" id="CHEBI:456216"/>
    </reaction>
</comment>
<dbReference type="EC" id="6.3.5.-" evidence="1"/>
<dbReference type="GO" id="GO:0050566">
    <property type="term" value="F:asparaginyl-tRNA synthase (glutamine-hydrolyzing) activity"/>
    <property type="evidence" value="ECO:0007669"/>
    <property type="project" value="RHEA"/>
</dbReference>
<dbReference type="EMBL" id="MNUK01000054">
    <property type="protein sequence ID" value="OIN91093.1"/>
    <property type="molecule type" value="Genomic_DNA"/>
</dbReference>
<comment type="caution">
    <text evidence="2">The sequence shown here is derived from an EMBL/GenBank/DDBJ whole genome shotgun (WGS) entry which is preliminary data.</text>
</comment>
<dbReference type="SUPFAM" id="SSF141000">
    <property type="entry name" value="Glu-tRNAGln amidotransferase C subunit"/>
    <property type="match status" value="1"/>
</dbReference>
<dbReference type="InterPro" id="IPR003837">
    <property type="entry name" value="GatC"/>
</dbReference>
<dbReference type="GO" id="GO:0005524">
    <property type="term" value="F:ATP binding"/>
    <property type="evidence" value="ECO:0007669"/>
    <property type="project" value="UniProtKB-KW"/>
</dbReference>
<dbReference type="HAMAP" id="MF_00122">
    <property type="entry name" value="GatC"/>
    <property type="match status" value="1"/>
</dbReference>
<comment type="similarity">
    <text evidence="1">Belongs to the GatC family.</text>
</comment>
<dbReference type="GO" id="GO:0006450">
    <property type="term" value="P:regulation of translational fidelity"/>
    <property type="evidence" value="ECO:0007669"/>
    <property type="project" value="InterPro"/>
</dbReference>
<protein>
    <recommendedName>
        <fullName evidence="1">Aspartyl/glutamyl-tRNA(Asn/Gln) amidotransferase subunit C</fullName>
        <shortName evidence="1">Asp/Glu-ADT subunit C</shortName>
        <ecNumber evidence="1">6.3.5.-</ecNumber>
    </recommendedName>
</protein>
<keyword evidence="1" id="KW-0547">Nucleotide-binding</keyword>
<dbReference type="Gene3D" id="1.10.20.60">
    <property type="entry name" value="Glu-tRNAGln amidotransferase C subunit, N-terminal domain"/>
    <property type="match status" value="1"/>
</dbReference>
<name>A0A1J4RYJ2_9BACT</name>
<keyword evidence="1" id="KW-0648">Protein biosynthesis</keyword>
<comment type="subunit">
    <text evidence="1">Heterotrimer of A, B and C subunits.</text>
</comment>
<dbReference type="PANTHER" id="PTHR15004">
    <property type="entry name" value="GLUTAMYL-TRNA(GLN) AMIDOTRANSFERASE SUBUNIT C, MITOCHONDRIAL"/>
    <property type="match status" value="1"/>
</dbReference>
<evidence type="ECO:0000313" key="3">
    <source>
        <dbReference type="Proteomes" id="UP000182345"/>
    </source>
</evidence>
<dbReference type="GO" id="GO:0006412">
    <property type="term" value="P:translation"/>
    <property type="evidence" value="ECO:0007669"/>
    <property type="project" value="UniProtKB-UniRule"/>
</dbReference>